<dbReference type="InterPro" id="IPR036691">
    <property type="entry name" value="Endo/exonu/phosph_ase_sf"/>
</dbReference>
<sequence>MAEAELRVLLWSVDKRHAGSPTGAAARTFIAAQPADLVCLTEASPDLLPEGHWVASQAFTAARVHSGVRKVVLWSRQPWSEVDPTGDPELPASRFIQATTLTRLGAITATGVCIPWPDAGRPNGRARWEEHRRYLDALDRFLPRPSGDFQLLLGDFNQHIPRIREPVALAARLMQVLNGRFQVATAGDLPAPDPEAVSLRAIDHLAHGAALACTDIAVLGHDLPDGRRMSDRPALMLTLARAGFRSPSA</sequence>
<dbReference type="SUPFAM" id="SSF56219">
    <property type="entry name" value="DNase I-like"/>
    <property type="match status" value="1"/>
</dbReference>
<organism evidence="2 3">
    <name type="scientific">Ancylobacter tetraedralis</name>
    <dbReference type="NCBI Taxonomy" id="217068"/>
    <lineage>
        <taxon>Bacteria</taxon>
        <taxon>Pseudomonadati</taxon>
        <taxon>Pseudomonadota</taxon>
        <taxon>Alphaproteobacteria</taxon>
        <taxon>Hyphomicrobiales</taxon>
        <taxon>Xanthobacteraceae</taxon>
        <taxon>Ancylobacter</taxon>
    </lineage>
</organism>
<gene>
    <name evidence="2" type="ORF">FHS55_002468</name>
</gene>
<name>A0A839ZAU9_9HYPH</name>
<feature type="domain" description="Endonuclease/exonuclease/phosphatase" evidence="1">
    <location>
        <begin position="25"/>
        <end position="159"/>
    </location>
</feature>
<dbReference type="GO" id="GO:0003824">
    <property type="term" value="F:catalytic activity"/>
    <property type="evidence" value="ECO:0007669"/>
    <property type="project" value="InterPro"/>
</dbReference>
<dbReference type="RefSeq" id="WP_183190024.1">
    <property type="nucleotide sequence ID" value="NZ_JACICD010000004.1"/>
</dbReference>
<accession>A0A839ZAU9</accession>
<keyword evidence="3" id="KW-1185">Reference proteome</keyword>
<dbReference type="EMBL" id="JACICD010000004">
    <property type="protein sequence ID" value="MBB3771859.1"/>
    <property type="molecule type" value="Genomic_DNA"/>
</dbReference>
<evidence type="ECO:0000313" key="2">
    <source>
        <dbReference type="EMBL" id="MBB3771859.1"/>
    </source>
</evidence>
<protein>
    <recommendedName>
        <fullName evidence="1">Endonuclease/exonuclease/phosphatase domain-containing protein</fullName>
    </recommendedName>
</protein>
<evidence type="ECO:0000259" key="1">
    <source>
        <dbReference type="Pfam" id="PF03372"/>
    </source>
</evidence>
<dbReference type="Pfam" id="PF03372">
    <property type="entry name" value="Exo_endo_phos"/>
    <property type="match status" value="1"/>
</dbReference>
<comment type="caution">
    <text evidence="2">The sequence shown here is derived from an EMBL/GenBank/DDBJ whole genome shotgun (WGS) entry which is preliminary data.</text>
</comment>
<dbReference type="Proteomes" id="UP000533469">
    <property type="component" value="Unassembled WGS sequence"/>
</dbReference>
<dbReference type="AlphaFoldDB" id="A0A839ZAU9"/>
<dbReference type="InterPro" id="IPR005135">
    <property type="entry name" value="Endo/exonuclease/phosphatase"/>
</dbReference>
<evidence type="ECO:0000313" key="3">
    <source>
        <dbReference type="Proteomes" id="UP000533469"/>
    </source>
</evidence>
<dbReference type="Gene3D" id="3.60.10.10">
    <property type="entry name" value="Endonuclease/exonuclease/phosphatase"/>
    <property type="match status" value="1"/>
</dbReference>
<proteinExistence type="predicted"/>
<reference evidence="2 3" key="1">
    <citation type="submission" date="2020-08" db="EMBL/GenBank/DDBJ databases">
        <title>Genomic Encyclopedia of Type Strains, Phase IV (KMG-IV): sequencing the most valuable type-strain genomes for metagenomic binning, comparative biology and taxonomic classification.</title>
        <authorList>
            <person name="Goeker M."/>
        </authorList>
    </citation>
    <scope>NUCLEOTIDE SEQUENCE [LARGE SCALE GENOMIC DNA]</scope>
    <source>
        <strain evidence="2 3">DSM 5895</strain>
    </source>
</reference>